<evidence type="ECO:0000313" key="4">
    <source>
        <dbReference type="Proteomes" id="UP000565468"/>
    </source>
</evidence>
<feature type="transmembrane region" description="Helical" evidence="1">
    <location>
        <begin position="31"/>
        <end position="51"/>
    </location>
</feature>
<dbReference type="Proteomes" id="UP000565468">
    <property type="component" value="Unassembled WGS sequence"/>
</dbReference>
<feature type="transmembrane region" description="Helical" evidence="1">
    <location>
        <begin position="93"/>
        <end position="114"/>
    </location>
</feature>
<feature type="transmembrane region" description="Helical" evidence="1">
    <location>
        <begin position="120"/>
        <end position="140"/>
    </location>
</feature>
<comment type="caution">
    <text evidence="3">The sequence shown here is derived from an EMBL/GenBank/DDBJ whole genome shotgun (WGS) entry which is preliminary data.</text>
</comment>
<keyword evidence="4" id="KW-1185">Reference proteome</keyword>
<sequence length="526" mass="58354">MISRRRRAESSASVHFHKADRHERDIFRGRGGFAFGLILILGGALLILLHQKPAWLQTTIRDFGTEISAAALILIGLFLGVKEPVSTRHTIKIGRYTAALLLIVTGGLLLADEWRGTDHIFILLSWWPSLFVILGLEYLARYTYFRYRRSSAKEWRFRPDIRGMLLCLFAAGSFFFVSQQEHFLHLWNRVSLNLTAAGVDYSEEADNRFLKPLLEIPVDLETSRLTVDQINGDIMIQRADIDRIRVRTEVWVDQEEPALAEAIAEQSVIEGDEGSIISIQAKGKSYGQSGKRQPRMNLDITIPDDRRFDMELRTMNGAITLLGVEAIRNIELESGNGPITLSGVYGDVTGKTLNGNINIRNVNGNVKLSSNSGSIQSYDVTGNAVLTTQVGNITANRLAEDIEVKTKNGNISLAGVRQALKAESLNGAVDIRSGLIGGAWDVYSAVGEMVIHIPLIGDYSLEGTTSYGTIFTDIPFFRVEQKKVTGRIGSGDHSIKIEGNSNLNIYRSYPDTDNRSGERGQIPLPY</sequence>
<name>A0A848MDT3_PAELE</name>
<keyword evidence="1" id="KW-0812">Transmembrane</keyword>
<feature type="transmembrane region" description="Helical" evidence="1">
    <location>
        <begin position="63"/>
        <end position="81"/>
    </location>
</feature>
<feature type="domain" description="DUF4097" evidence="2">
    <location>
        <begin position="272"/>
        <end position="500"/>
    </location>
</feature>
<evidence type="ECO:0000256" key="1">
    <source>
        <dbReference type="SAM" id="Phobius"/>
    </source>
</evidence>
<protein>
    <submittedName>
        <fullName evidence="3">DUF4097 domain-containing protein</fullName>
    </submittedName>
</protein>
<accession>A0A848MDT3</accession>
<dbReference type="InterPro" id="IPR025164">
    <property type="entry name" value="Toastrack_DUF4097"/>
</dbReference>
<keyword evidence="1" id="KW-0472">Membrane</keyword>
<feature type="transmembrane region" description="Helical" evidence="1">
    <location>
        <begin position="161"/>
        <end position="178"/>
    </location>
</feature>
<keyword evidence="1" id="KW-1133">Transmembrane helix</keyword>
<dbReference type="AlphaFoldDB" id="A0A848MDT3"/>
<evidence type="ECO:0000313" key="3">
    <source>
        <dbReference type="EMBL" id="NMO98243.1"/>
    </source>
</evidence>
<dbReference type="Pfam" id="PF13349">
    <property type="entry name" value="DUF4097"/>
    <property type="match status" value="1"/>
</dbReference>
<evidence type="ECO:0000259" key="2">
    <source>
        <dbReference type="Pfam" id="PF13349"/>
    </source>
</evidence>
<dbReference type="EMBL" id="JABBPN010000035">
    <property type="protein sequence ID" value="NMO98243.1"/>
    <property type="molecule type" value="Genomic_DNA"/>
</dbReference>
<reference evidence="3 4" key="1">
    <citation type="submission" date="2020-04" db="EMBL/GenBank/DDBJ databases">
        <title>Paenibacillus algicola sp. nov., a novel marine bacterium producing alginate lyase.</title>
        <authorList>
            <person name="Huang H."/>
        </authorList>
    </citation>
    <scope>NUCLEOTIDE SEQUENCE [LARGE SCALE GENOMIC DNA]</scope>
    <source>
        <strain evidence="3 4">L7-75</strain>
    </source>
</reference>
<gene>
    <name evidence="3" type="ORF">HII30_21050</name>
</gene>
<organism evidence="3 4">
    <name type="scientific">Paenibacillus lemnae</name>
    <dbReference type="NCBI Taxonomy" id="1330551"/>
    <lineage>
        <taxon>Bacteria</taxon>
        <taxon>Bacillati</taxon>
        <taxon>Bacillota</taxon>
        <taxon>Bacilli</taxon>
        <taxon>Bacillales</taxon>
        <taxon>Paenibacillaceae</taxon>
        <taxon>Paenibacillus</taxon>
    </lineage>
</organism>
<proteinExistence type="predicted"/>